<reference evidence="1" key="1">
    <citation type="submission" date="2023-03" db="EMBL/GenBank/DDBJ databases">
        <title>Massive genome expansion in bonnet fungi (Mycena s.s.) driven by repeated elements and novel gene families across ecological guilds.</title>
        <authorList>
            <consortium name="Lawrence Berkeley National Laboratory"/>
            <person name="Harder C.B."/>
            <person name="Miyauchi S."/>
            <person name="Viragh M."/>
            <person name="Kuo A."/>
            <person name="Thoen E."/>
            <person name="Andreopoulos B."/>
            <person name="Lu D."/>
            <person name="Skrede I."/>
            <person name="Drula E."/>
            <person name="Henrissat B."/>
            <person name="Morin E."/>
            <person name="Kohler A."/>
            <person name="Barry K."/>
            <person name="LaButti K."/>
            <person name="Morin E."/>
            <person name="Salamov A."/>
            <person name="Lipzen A."/>
            <person name="Mereny Z."/>
            <person name="Hegedus B."/>
            <person name="Baldrian P."/>
            <person name="Stursova M."/>
            <person name="Weitz H."/>
            <person name="Taylor A."/>
            <person name="Grigoriev I.V."/>
            <person name="Nagy L.G."/>
            <person name="Martin F."/>
            <person name="Kauserud H."/>
        </authorList>
    </citation>
    <scope>NUCLEOTIDE SEQUENCE</scope>
    <source>
        <strain evidence="1">9144</strain>
    </source>
</reference>
<dbReference type="InterPro" id="IPR011990">
    <property type="entry name" value="TPR-like_helical_dom_sf"/>
</dbReference>
<accession>A0AAD6UVV1</accession>
<keyword evidence="2" id="KW-1185">Reference proteome</keyword>
<comment type="caution">
    <text evidence="1">The sequence shown here is derived from an EMBL/GenBank/DDBJ whole genome shotgun (WGS) entry which is preliminary data.</text>
</comment>
<protein>
    <submittedName>
        <fullName evidence="1">Uncharacterized protein</fullName>
    </submittedName>
</protein>
<dbReference type="SUPFAM" id="SSF48452">
    <property type="entry name" value="TPR-like"/>
    <property type="match status" value="1"/>
</dbReference>
<dbReference type="EMBL" id="JARJCW010000087">
    <property type="protein sequence ID" value="KAJ7195909.1"/>
    <property type="molecule type" value="Genomic_DNA"/>
</dbReference>
<sequence>MVMDTRVFNIRLSDNLLARCWNLRCSTPLQLGSGPETFVLVCVHPLSSRSDFRALYAWSFDSSHVPHFSFGLPRLLCLIQFLAPDAFGPDRPCADRAFGSIPISALFLCSFSITSVWFLTAAKQGLDRALQLTWGKNSEVTTYCLEKLGDIKQWSSAVYQTYIWPIALLVHAWKTKQRLGMYKALQFLGDFFLVEGNQNTAISLFTIALDAFTYMDIHRSRAECMLQLGDISMMNGDFGKAEELWKLARPLFERASQKKKVALIDKKLLIRPDWHKLQQLTVGLNADQDRMMDHNLITGKEVEDLALPLKYEDVV</sequence>
<dbReference type="Gene3D" id="1.25.40.10">
    <property type="entry name" value="Tetratricopeptide repeat domain"/>
    <property type="match status" value="1"/>
</dbReference>
<proteinExistence type="predicted"/>
<evidence type="ECO:0000313" key="1">
    <source>
        <dbReference type="EMBL" id="KAJ7195909.1"/>
    </source>
</evidence>
<evidence type="ECO:0000313" key="2">
    <source>
        <dbReference type="Proteomes" id="UP001219525"/>
    </source>
</evidence>
<gene>
    <name evidence="1" type="ORF">GGX14DRAFT_674124</name>
</gene>
<dbReference type="AlphaFoldDB" id="A0AAD6UVV1"/>
<dbReference type="Proteomes" id="UP001219525">
    <property type="component" value="Unassembled WGS sequence"/>
</dbReference>
<name>A0AAD6UVV1_9AGAR</name>
<organism evidence="1 2">
    <name type="scientific">Mycena pura</name>
    <dbReference type="NCBI Taxonomy" id="153505"/>
    <lineage>
        <taxon>Eukaryota</taxon>
        <taxon>Fungi</taxon>
        <taxon>Dikarya</taxon>
        <taxon>Basidiomycota</taxon>
        <taxon>Agaricomycotina</taxon>
        <taxon>Agaricomycetes</taxon>
        <taxon>Agaricomycetidae</taxon>
        <taxon>Agaricales</taxon>
        <taxon>Marasmiineae</taxon>
        <taxon>Mycenaceae</taxon>
        <taxon>Mycena</taxon>
    </lineage>
</organism>